<dbReference type="RefSeq" id="XP_030638578.1">
    <property type="nucleotide sequence ID" value="XM_030782718.1"/>
</dbReference>
<dbReference type="GO" id="GO:0005615">
    <property type="term" value="C:extracellular space"/>
    <property type="evidence" value="ECO:0007669"/>
    <property type="project" value="UniProtKB-KW"/>
</dbReference>
<comment type="subcellular location">
    <subcellularLocation>
        <location evidence="1">Secreted</location>
    </subcellularLocation>
</comment>
<proteinExistence type="inferred from homology"/>
<dbReference type="PANTHER" id="PTHR11954">
    <property type="entry name" value="D-DOPACHROME DECARBOXYLASE"/>
    <property type="match status" value="1"/>
</dbReference>
<dbReference type="PANTHER" id="PTHR11954:SF6">
    <property type="entry name" value="MACROPHAGE MIGRATION INHIBITORY FACTOR"/>
    <property type="match status" value="1"/>
</dbReference>
<evidence type="ECO:0000256" key="2">
    <source>
        <dbReference type="ARBA" id="ARBA00005851"/>
    </source>
</evidence>
<dbReference type="Proteomes" id="UP000504632">
    <property type="component" value="Chromosome 1"/>
</dbReference>
<dbReference type="GO" id="GO:0005125">
    <property type="term" value="F:cytokine activity"/>
    <property type="evidence" value="ECO:0007669"/>
    <property type="project" value="UniProtKB-KW"/>
</dbReference>
<evidence type="ECO:0000256" key="8">
    <source>
        <dbReference type="ARBA" id="ARBA00038932"/>
    </source>
</evidence>
<dbReference type="GeneID" id="115819158"/>
<gene>
    <name evidence="15" type="primary">LOC115819158</name>
</gene>
<evidence type="ECO:0000256" key="4">
    <source>
        <dbReference type="ARBA" id="ARBA00022525"/>
    </source>
</evidence>
<keyword evidence="14" id="KW-1185">Reference proteome</keyword>
<dbReference type="AlphaFoldDB" id="A0A6J2W2X4"/>
<evidence type="ECO:0000256" key="3">
    <source>
        <dbReference type="ARBA" id="ARBA00022514"/>
    </source>
</evidence>
<dbReference type="GO" id="GO:0004167">
    <property type="term" value="F:dopachrome isomerase activity"/>
    <property type="evidence" value="ECO:0007669"/>
    <property type="project" value="UniProtKB-EC"/>
</dbReference>
<evidence type="ECO:0000256" key="13">
    <source>
        <dbReference type="ARBA" id="ARBA00042730"/>
    </source>
</evidence>
<dbReference type="EC" id="5.3.3.12" evidence="8"/>
<protein>
    <recommendedName>
        <fullName evidence="10">Macrophage migration inhibitory factor</fullName>
        <ecNumber evidence="9">5.3.2.1</ecNumber>
        <ecNumber evidence="8">5.3.3.12</ecNumber>
    </recommendedName>
    <alternativeName>
        <fullName evidence="13">L-dopachrome isomerase</fullName>
    </alternativeName>
    <alternativeName>
        <fullName evidence="11">L-dopachrome tautomerase</fullName>
    </alternativeName>
    <alternativeName>
        <fullName evidence="12">Phenylpyruvate tautomerase</fullName>
    </alternativeName>
</protein>
<evidence type="ECO:0000256" key="12">
    <source>
        <dbReference type="ARBA" id="ARBA00041912"/>
    </source>
</evidence>
<keyword evidence="3" id="KW-0202">Cytokine</keyword>
<dbReference type="SUPFAM" id="SSF55331">
    <property type="entry name" value="Tautomerase/MIF"/>
    <property type="match status" value="1"/>
</dbReference>
<dbReference type="GO" id="GO:0050178">
    <property type="term" value="F:phenylpyruvate tautomerase activity"/>
    <property type="evidence" value="ECO:0007669"/>
    <property type="project" value="UniProtKB-EC"/>
</dbReference>
<dbReference type="Pfam" id="PF01187">
    <property type="entry name" value="MIF"/>
    <property type="match status" value="1"/>
</dbReference>
<organism evidence="14 15">
    <name type="scientific">Chanos chanos</name>
    <name type="common">Milkfish</name>
    <name type="synonym">Mugil chanos</name>
    <dbReference type="NCBI Taxonomy" id="29144"/>
    <lineage>
        <taxon>Eukaryota</taxon>
        <taxon>Metazoa</taxon>
        <taxon>Chordata</taxon>
        <taxon>Craniata</taxon>
        <taxon>Vertebrata</taxon>
        <taxon>Euteleostomi</taxon>
        <taxon>Actinopterygii</taxon>
        <taxon>Neopterygii</taxon>
        <taxon>Teleostei</taxon>
        <taxon>Ostariophysi</taxon>
        <taxon>Gonorynchiformes</taxon>
        <taxon>Chanidae</taxon>
        <taxon>Chanos</taxon>
    </lineage>
</organism>
<evidence type="ECO:0000256" key="7">
    <source>
        <dbReference type="ARBA" id="ARBA00036823"/>
    </source>
</evidence>
<evidence type="ECO:0000256" key="6">
    <source>
        <dbReference type="ARBA" id="ARBA00036735"/>
    </source>
</evidence>
<dbReference type="Gene3D" id="3.30.429.10">
    <property type="entry name" value="Macrophage Migration Inhibitory Factor"/>
    <property type="match status" value="1"/>
</dbReference>
<evidence type="ECO:0000313" key="15">
    <source>
        <dbReference type="RefSeq" id="XP_030638578.1"/>
    </source>
</evidence>
<keyword evidence="5" id="KW-0413">Isomerase</keyword>
<accession>A0A6J2W2X4</accession>
<evidence type="ECO:0000313" key="14">
    <source>
        <dbReference type="Proteomes" id="UP000504632"/>
    </source>
</evidence>
<evidence type="ECO:0000256" key="9">
    <source>
        <dbReference type="ARBA" id="ARBA00039086"/>
    </source>
</evidence>
<evidence type="ECO:0000256" key="1">
    <source>
        <dbReference type="ARBA" id="ARBA00004613"/>
    </source>
</evidence>
<dbReference type="InterPro" id="IPR001398">
    <property type="entry name" value="Macrophage_inhib_fac"/>
</dbReference>
<sequence>MPLFMVNTNVAKGKVPAALFSEATRDLARALERPESYITVHVVPDQMMTCGGKTDPVAQCKLYSAGQIGPEKNKEYSKLICGLLNKHLGISPERCFIIFTDLQGSNVGNNNTTLG</sequence>
<dbReference type="EC" id="5.3.2.1" evidence="9"/>
<comment type="catalytic activity">
    <reaction evidence="7">
        <text>L-dopachrome = 5,6-dihydroxyindole-2-carboxylate</text>
        <dbReference type="Rhea" id="RHEA:13041"/>
        <dbReference type="ChEBI" id="CHEBI:16875"/>
        <dbReference type="ChEBI" id="CHEBI:57509"/>
        <dbReference type="EC" id="5.3.3.12"/>
    </reaction>
</comment>
<evidence type="ECO:0000256" key="10">
    <source>
        <dbReference type="ARBA" id="ARBA00039619"/>
    </source>
</evidence>
<evidence type="ECO:0000256" key="5">
    <source>
        <dbReference type="ARBA" id="ARBA00023235"/>
    </source>
</evidence>
<dbReference type="OrthoDB" id="255819at2759"/>
<evidence type="ECO:0000256" key="11">
    <source>
        <dbReference type="ARBA" id="ARBA00041631"/>
    </source>
</evidence>
<name>A0A6J2W2X4_CHACN</name>
<comment type="catalytic activity">
    <reaction evidence="6">
        <text>3-phenylpyruvate = enol-phenylpyruvate</text>
        <dbReference type="Rhea" id="RHEA:17097"/>
        <dbReference type="ChEBI" id="CHEBI:16815"/>
        <dbReference type="ChEBI" id="CHEBI:18005"/>
        <dbReference type="EC" id="5.3.2.1"/>
    </reaction>
</comment>
<comment type="similarity">
    <text evidence="2">Belongs to the MIF family.</text>
</comment>
<dbReference type="InParanoid" id="A0A6J2W2X4"/>
<reference evidence="15" key="1">
    <citation type="submission" date="2025-08" db="UniProtKB">
        <authorList>
            <consortium name="RefSeq"/>
        </authorList>
    </citation>
    <scope>IDENTIFICATION</scope>
</reference>
<keyword evidence="4" id="KW-0964">Secreted</keyword>
<dbReference type="InterPro" id="IPR014347">
    <property type="entry name" value="Tautomerase/MIF_sf"/>
</dbReference>